<feature type="chain" id="PRO_5045438591" evidence="2">
    <location>
        <begin position="20"/>
        <end position="117"/>
    </location>
</feature>
<name>A0ABR2WKL7_9FUNG</name>
<feature type="signal peptide" evidence="2">
    <location>
        <begin position="1"/>
        <end position="19"/>
    </location>
</feature>
<comment type="caution">
    <text evidence="3">The sequence shown here is derived from an EMBL/GenBank/DDBJ whole genome shotgun (WGS) entry which is preliminary data.</text>
</comment>
<reference evidence="3 4" key="1">
    <citation type="submission" date="2023-04" db="EMBL/GenBank/DDBJ databases">
        <title>Genome of Basidiobolus ranarum AG-B5.</title>
        <authorList>
            <person name="Stajich J.E."/>
            <person name="Carter-House D."/>
            <person name="Gryganskyi A."/>
        </authorList>
    </citation>
    <scope>NUCLEOTIDE SEQUENCE [LARGE SCALE GENOMIC DNA]</scope>
    <source>
        <strain evidence="3 4">AG-B5</strain>
    </source>
</reference>
<dbReference type="EMBL" id="JASJQH010001128">
    <property type="protein sequence ID" value="KAK9762014.1"/>
    <property type="molecule type" value="Genomic_DNA"/>
</dbReference>
<keyword evidence="2" id="KW-0732">Signal</keyword>
<organism evidence="3 4">
    <name type="scientific">Basidiobolus ranarum</name>
    <dbReference type="NCBI Taxonomy" id="34480"/>
    <lineage>
        <taxon>Eukaryota</taxon>
        <taxon>Fungi</taxon>
        <taxon>Fungi incertae sedis</taxon>
        <taxon>Zoopagomycota</taxon>
        <taxon>Entomophthoromycotina</taxon>
        <taxon>Basidiobolomycetes</taxon>
        <taxon>Basidiobolales</taxon>
        <taxon>Basidiobolaceae</taxon>
        <taxon>Basidiobolus</taxon>
    </lineage>
</organism>
<keyword evidence="1" id="KW-0378">Hydrolase</keyword>
<keyword evidence="4" id="KW-1185">Reference proteome</keyword>
<evidence type="ECO:0000256" key="2">
    <source>
        <dbReference type="SAM" id="SignalP"/>
    </source>
</evidence>
<accession>A0ABR2WKL7</accession>
<dbReference type="Gene3D" id="3.30.379.10">
    <property type="entry name" value="Chitobiase/beta-hexosaminidase domain 2-like"/>
    <property type="match status" value="1"/>
</dbReference>
<proteinExistence type="predicted"/>
<evidence type="ECO:0000313" key="3">
    <source>
        <dbReference type="EMBL" id="KAK9762014.1"/>
    </source>
</evidence>
<dbReference type="Proteomes" id="UP001479436">
    <property type="component" value="Unassembled WGS sequence"/>
</dbReference>
<protein>
    <submittedName>
        <fullName evidence="3">Uncharacterized protein</fullName>
    </submittedName>
</protein>
<evidence type="ECO:0000256" key="1">
    <source>
        <dbReference type="ARBA" id="ARBA00022801"/>
    </source>
</evidence>
<gene>
    <name evidence="3" type="ORF">K7432_012636</name>
</gene>
<sequence>MVGVKLLTSISLLATSTMAWVWPMPQQMDVGSGILRLDKRLRIDFETPCDSDETYYGNYVTHCEDYDILRNAVRRYRKLIFNKGEFGNQLDTVSELVFPIPVTSVPSLPAQPRVLHT</sequence>
<dbReference type="InterPro" id="IPR029018">
    <property type="entry name" value="Hex-like_dom2"/>
</dbReference>
<evidence type="ECO:0000313" key="4">
    <source>
        <dbReference type="Proteomes" id="UP001479436"/>
    </source>
</evidence>